<organism evidence="5 6">
    <name type="scientific">Champsocephalus gunnari</name>
    <name type="common">Mackerel icefish</name>
    <dbReference type="NCBI Taxonomy" id="52237"/>
    <lineage>
        <taxon>Eukaryota</taxon>
        <taxon>Metazoa</taxon>
        <taxon>Chordata</taxon>
        <taxon>Craniata</taxon>
        <taxon>Vertebrata</taxon>
        <taxon>Euteleostomi</taxon>
        <taxon>Actinopterygii</taxon>
        <taxon>Neopterygii</taxon>
        <taxon>Teleostei</taxon>
        <taxon>Neoteleostei</taxon>
        <taxon>Acanthomorphata</taxon>
        <taxon>Eupercaria</taxon>
        <taxon>Perciformes</taxon>
        <taxon>Notothenioidei</taxon>
        <taxon>Channichthyidae</taxon>
        <taxon>Champsocephalus</taxon>
    </lineage>
</organism>
<evidence type="ECO:0000256" key="2">
    <source>
        <dbReference type="SAM" id="Phobius"/>
    </source>
</evidence>
<evidence type="ECO:0000313" key="5">
    <source>
        <dbReference type="EMBL" id="KAK5922675.1"/>
    </source>
</evidence>
<comment type="caution">
    <text evidence="5">The sequence shown here is derived from an EMBL/GenBank/DDBJ whole genome shotgun (WGS) entry which is preliminary data.</text>
</comment>
<feature type="domain" description="Ig-like" evidence="4">
    <location>
        <begin position="166"/>
        <end position="257"/>
    </location>
</feature>
<evidence type="ECO:0000313" key="6">
    <source>
        <dbReference type="Proteomes" id="UP001331515"/>
    </source>
</evidence>
<keyword evidence="2" id="KW-0812">Transmembrane</keyword>
<feature type="signal peptide" evidence="3">
    <location>
        <begin position="1"/>
        <end position="20"/>
    </location>
</feature>
<dbReference type="SMART" id="SM00409">
    <property type="entry name" value="IG"/>
    <property type="match status" value="2"/>
</dbReference>
<dbReference type="PANTHER" id="PTHR46013">
    <property type="entry name" value="VASCULAR CELL ADHESION MOLECULE 1"/>
    <property type="match status" value="1"/>
</dbReference>
<protein>
    <recommendedName>
        <fullName evidence="4">Ig-like domain-containing protein</fullName>
    </recommendedName>
</protein>
<dbReference type="InterPro" id="IPR013783">
    <property type="entry name" value="Ig-like_fold"/>
</dbReference>
<evidence type="ECO:0000259" key="4">
    <source>
        <dbReference type="PROSITE" id="PS50835"/>
    </source>
</evidence>
<dbReference type="InterPro" id="IPR007110">
    <property type="entry name" value="Ig-like_dom"/>
</dbReference>
<feature type="compositionally biased region" description="Basic residues" evidence="1">
    <location>
        <begin position="97"/>
        <end position="106"/>
    </location>
</feature>
<sequence length="416" mass="45695">MLAGALVLGTILTALPGIQSRWSVSFSRREICVWAGTTVTLPCRYDYPSGHNVKQVMWFRVSAEGRREFTYHTDPNEISLSYRGRTRGAARHSGSPRQKRHAPQHIQHKRHRAITISNVITVSIIIFITFSPAVRAHLAGQYYCTAWNHLGHQTSPVATLSILYPPKNTSVLARPSGVVDAGRPLTLTCSSQANPAVDNFTWHRLALDGGPVQSWGSRPGPVFSFSEVGPRESGQYYCEARNRIGAHSSPVLTVRVRGRLKVIALASAVGVSAGLITLTVAIMISKNMHRVDMESGEVANKRPSVTADTMFFESAQQTFPVRKGKMSDIPEESEDLSDSHPAIVPLKDAPPITEVKSPALNYITVHYSKLSSVDQVQIHNLPLGAASPLTGSNREEKQLYSTPLLHVKAQYFTFTP</sequence>
<dbReference type="PROSITE" id="PS50835">
    <property type="entry name" value="IG_LIKE"/>
    <property type="match status" value="2"/>
</dbReference>
<feature type="chain" id="PRO_5042874137" description="Ig-like domain-containing protein" evidence="3">
    <location>
        <begin position="21"/>
        <end position="416"/>
    </location>
</feature>
<dbReference type="AlphaFoldDB" id="A0AAN8DIU2"/>
<keyword evidence="2" id="KW-1133">Transmembrane helix</keyword>
<dbReference type="InterPro" id="IPR003598">
    <property type="entry name" value="Ig_sub2"/>
</dbReference>
<name>A0AAN8DIU2_CHAGU</name>
<accession>A0AAN8DIU2</accession>
<evidence type="ECO:0000256" key="1">
    <source>
        <dbReference type="SAM" id="MobiDB-lite"/>
    </source>
</evidence>
<feature type="region of interest" description="Disordered" evidence="1">
    <location>
        <begin position="82"/>
        <end position="106"/>
    </location>
</feature>
<dbReference type="Gene3D" id="2.60.40.10">
    <property type="entry name" value="Immunoglobulins"/>
    <property type="match status" value="2"/>
</dbReference>
<dbReference type="SMART" id="SM00408">
    <property type="entry name" value="IGc2"/>
    <property type="match status" value="1"/>
</dbReference>
<dbReference type="EMBL" id="JAURVH010001522">
    <property type="protein sequence ID" value="KAK5922675.1"/>
    <property type="molecule type" value="Genomic_DNA"/>
</dbReference>
<dbReference type="Proteomes" id="UP001331515">
    <property type="component" value="Unassembled WGS sequence"/>
</dbReference>
<gene>
    <name evidence="5" type="ORF">CgunFtcFv8_019917</name>
</gene>
<reference evidence="5 6" key="1">
    <citation type="journal article" date="2023" name="Mol. Biol. Evol.">
        <title>Genomics of Secondarily Temperate Adaptation in the Only Non-Antarctic Icefish.</title>
        <authorList>
            <person name="Rivera-Colon A.G."/>
            <person name="Rayamajhi N."/>
            <person name="Minhas B.F."/>
            <person name="Madrigal G."/>
            <person name="Bilyk K.T."/>
            <person name="Yoon V."/>
            <person name="Hune M."/>
            <person name="Gregory S."/>
            <person name="Cheng C.H.C."/>
            <person name="Catchen J.M."/>
        </authorList>
    </citation>
    <scope>NUCLEOTIDE SEQUENCE [LARGE SCALE GENOMIC DNA]</scope>
    <source>
        <tissue evidence="5">White muscle</tissue>
    </source>
</reference>
<feature type="transmembrane region" description="Helical" evidence="2">
    <location>
        <begin position="262"/>
        <end position="284"/>
    </location>
</feature>
<dbReference type="PANTHER" id="PTHR46013:SF4">
    <property type="entry name" value="B-CELL RECEPTOR CD22-RELATED"/>
    <property type="match status" value="1"/>
</dbReference>
<dbReference type="SUPFAM" id="SSF48726">
    <property type="entry name" value="Immunoglobulin"/>
    <property type="match status" value="2"/>
</dbReference>
<feature type="domain" description="Ig-like" evidence="4">
    <location>
        <begin position="16"/>
        <end position="161"/>
    </location>
</feature>
<evidence type="ECO:0000256" key="3">
    <source>
        <dbReference type="SAM" id="SignalP"/>
    </source>
</evidence>
<keyword evidence="3" id="KW-0732">Signal</keyword>
<keyword evidence="2" id="KW-0472">Membrane</keyword>
<dbReference type="Pfam" id="PF13895">
    <property type="entry name" value="Ig_2"/>
    <property type="match status" value="1"/>
</dbReference>
<dbReference type="InterPro" id="IPR003599">
    <property type="entry name" value="Ig_sub"/>
</dbReference>
<dbReference type="InterPro" id="IPR036179">
    <property type="entry name" value="Ig-like_dom_sf"/>
</dbReference>
<keyword evidence="6" id="KW-1185">Reference proteome</keyword>
<proteinExistence type="predicted"/>